<name>A0ABT1UBM3_9GAMM</name>
<dbReference type="RefSeq" id="WP_256609009.1">
    <property type="nucleotide sequence ID" value="NZ_JANIBM010000001.1"/>
</dbReference>
<evidence type="ECO:0000256" key="1">
    <source>
        <dbReference type="SAM" id="Phobius"/>
    </source>
</evidence>
<organism evidence="2 3">
    <name type="scientific">Methylomonas aurea</name>
    <dbReference type="NCBI Taxonomy" id="2952224"/>
    <lineage>
        <taxon>Bacteria</taxon>
        <taxon>Pseudomonadati</taxon>
        <taxon>Pseudomonadota</taxon>
        <taxon>Gammaproteobacteria</taxon>
        <taxon>Methylococcales</taxon>
        <taxon>Methylococcaceae</taxon>
        <taxon>Methylomonas</taxon>
    </lineage>
</organism>
<reference evidence="2 3" key="1">
    <citation type="submission" date="2022-07" db="EMBL/GenBank/DDBJ databases">
        <title>Methylomonas rivi sp. nov., Methylomonas rosea sp. nov., Methylomonas aureus sp. nov. and Methylomonas subterranea sp. nov., four novel methanotrophs isolated from a freshwater creek and the deep terrestrial subsurface.</title>
        <authorList>
            <person name="Abin C."/>
            <person name="Sankaranarayanan K."/>
            <person name="Garner C."/>
            <person name="Sindelar R."/>
            <person name="Kotary K."/>
            <person name="Garner R."/>
            <person name="Barclay S."/>
            <person name="Lawson P."/>
            <person name="Krumholz L."/>
        </authorList>
    </citation>
    <scope>NUCLEOTIDE SEQUENCE [LARGE SCALE GENOMIC DNA]</scope>
    <source>
        <strain evidence="2 3">SURF-1</strain>
    </source>
</reference>
<keyword evidence="3" id="KW-1185">Reference proteome</keyword>
<feature type="transmembrane region" description="Helical" evidence="1">
    <location>
        <begin position="39"/>
        <end position="61"/>
    </location>
</feature>
<protein>
    <submittedName>
        <fullName evidence="2">Uncharacterized protein</fullName>
    </submittedName>
</protein>
<dbReference type="EMBL" id="JANIBM010000001">
    <property type="protein sequence ID" value="MCQ8179625.1"/>
    <property type="molecule type" value="Genomic_DNA"/>
</dbReference>
<feature type="transmembrane region" description="Helical" evidence="1">
    <location>
        <begin position="6"/>
        <end position="27"/>
    </location>
</feature>
<comment type="caution">
    <text evidence="2">The sequence shown here is derived from an EMBL/GenBank/DDBJ whole genome shotgun (WGS) entry which is preliminary data.</text>
</comment>
<dbReference type="Proteomes" id="UP001524569">
    <property type="component" value="Unassembled WGS sequence"/>
</dbReference>
<sequence>MFEAASIILDLLISLVEFVGLCLKFILRKAGCSEQSASKLVNALGWFLLAVFLLSLAALLIKKFVTAKAALVRA</sequence>
<evidence type="ECO:0000313" key="2">
    <source>
        <dbReference type="EMBL" id="MCQ8179625.1"/>
    </source>
</evidence>
<keyword evidence="1" id="KW-1133">Transmembrane helix</keyword>
<keyword evidence="1" id="KW-0812">Transmembrane</keyword>
<accession>A0ABT1UBM3</accession>
<keyword evidence="1" id="KW-0472">Membrane</keyword>
<proteinExistence type="predicted"/>
<gene>
    <name evidence="2" type="ORF">NP603_00765</name>
</gene>
<evidence type="ECO:0000313" key="3">
    <source>
        <dbReference type="Proteomes" id="UP001524569"/>
    </source>
</evidence>